<feature type="region of interest" description="Disordered" evidence="1">
    <location>
        <begin position="27"/>
        <end position="49"/>
    </location>
</feature>
<evidence type="ECO:0000313" key="2">
    <source>
        <dbReference type="EMBL" id="ERJ05473.1"/>
    </source>
</evidence>
<dbReference type="PROSITE" id="PS51257">
    <property type="entry name" value="PROKAR_LIPOPROTEIN"/>
    <property type="match status" value="1"/>
</dbReference>
<reference evidence="2 3" key="1">
    <citation type="journal article" date="2011" name="J. Bacteriol.">
        <title>Genome sequence of Halorhabdus tiamatea, the first archaeon isolated from a deep-sea anoxic brine lake.</title>
        <authorList>
            <person name="Antunes A."/>
            <person name="Alam I."/>
            <person name="Bajic V.B."/>
            <person name="Stingl U."/>
        </authorList>
    </citation>
    <scope>NUCLEOTIDE SEQUENCE [LARGE SCALE GENOMIC DNA]</scope>
    <source>
        <strain evidence="2 3">SARL4B</strain>
    </source>
</reference>
<name>F7PLH3_9EURY</name>
<dbReference type="PROSITE" id="PS51318">
    <property type="entry name" value="TAT"/>
    <property type="match status" value="1"/>
</dbReference>
<evidence type="ECO:0000256" key="1">
    <source>
        <dbReference type="SAM" id="MobiDB-lite"/>
    </source>
</evidence>
<feature type="compositionally biased region" description="Low complexity" evidence="1">
    <location>
        <begin position="28"/>
        <end position="42"/>
    </location>
</feature>
<dbReference type="GeneID" id="23799985"/>
<comment type="caution">
    <text evidence="2">The sequence shown here is derived from an EMBL/GenBank/DDBJ whole genome shotgun (WGS) entry which is preliminary data.</text>
</comment>
<dbReference type="RefSeq" id="WP_008525859.1">
    <property type="nucleotide sequence ID" value="NC_021921.1"/>
</dbReference>
<dbReference type="Proteomes" id="UP000003861">
    <property type="component" value="Unassembled WGS sequence"/>
</dbReference>
<organism evidence="2 3">
    <name type="scientific">Halorhabdus tiamatea SARL4B</name>
    <dbReference type="NCBI Taxonomy" id="1033806"/>
    <lineage>
        <taxon>Archaea</taxon>
        <taxon>Methanobacteriati</taxon>
        <taxon>Methanobacteriota</taxon>
        <taxon>Stenosarchaea group</taxon>
        <taxon>Halobacteria</taxon>
        <taxon>Halobacteriales</taxon>
        <taxon>Haloarculaceae</taxon>
        <taxon>Halorhabdus</taxon>
    </lineage>
</organism>
<accession>F7PLH3</accession>
<gene>
    <name evidence="2" type="ORF">HLRTI_002545</name>
</gene>
<dbReference type="InterPro" id="IPR006311">
    <property type="entry name" value="TAT_signal"/>
</dbReference>
<dbReference type="EMBL" id="AFNT02000032">
    <property type="protein sequence ID" value="ERJ05473.1"/>
    <property type="molecule type" value="Genomic_DNA"/>
</dbReference>
<sequence>MDIDRRTLLGSAVATVLTAVSGCAGLGTDEPATTATTTTQSDETPRSEMARGATGVYLHNLDEEQHSISVSITAVDEGILDQPRLASTVELATAETKDFDTKAVWDIKYEISVNVSDEYSETAIWTANPGSLHILYTGDDITRNNIIFADGFA</sequence>
<evidence type="ECO:0000313" key="3">
    <source>
        <dbReference type="Proteomes" id="UP000003861"/>
    </source>
</evidence>
<protein>
    <submittedName>
        <fullName evidence="2">Twin arginine translocation signal domain containing protein</fullName>
    </submittedName>
</protein>
<reference evidence="2 3" key="2">
    <citation type="journal article" date="2013" name="PLoS ONE">
        <title>INDIGO - INtegrated Data Warehouse of MIcrobial GenOmes with Examples from the Red Sea Extremophiles.</title>
        <authorList>
            <person name="Alam I."/>
            <person name="Antunes A."/>
            <person name="Kamau A.A."/>
            <person name="Ba Alawi W."/>
            <person name="Kalkatawi M."/>
            <person name="Stingl U."/>
            <person name="Bajic V.B."/>
        </authorList>
    </citation>
    <scope>NUCLEOTIDE SEQUENCE [LARGE SCALE GENOMIC DNA]</scope>
    <source>
        <strain evidence="2 3">SARL4B</strain>
    </source>
</reference>
<proteinExistence type="predicted"/>
<dbReference type="AlphaFoldDB" id="F7PLH3"/>